<feature type="domain" description="MucBP" evidence="4">
    <location>
        <begin position="696"/>
        <end position="751"/>
    </location>
</feature>
<feature type="domain" description="MucBP" evidence="4">
    <location>
        <begin position="921"/>
        <end position="968"/>
    </location>
</feature>
<keyword evidence="1" id="KW-0677">Repeat</keyword>
<evidence type="ECO:0000259" key="4">
    <source>
        <dbReference type="Pfam" id="PF06458"/>
    </source>
</evidence>
<keyword evidence="6" id="KW-1185">Reference proteome</keyword>
<comment type="caution">
    <text evidence="5">The sequence shown here is derived from an EMBL/GenBank/DDBJ whole genome shotgun (WGS) entry which is preliminary data.</text>
</comment>
<protein>
    <recommendedName>
        <fullName evidence="4">MucBP domain-containing protein</fullName>
    </recommendedName>
</protein>
<feature type="region of interest" description="Disordered" evidence="2">
    <location>
        <begin position="1058"/>
        <end position="1109"/>
    </location>
</feature>
<evidence type="ECO:0000313" key="5">
    <source>
        <dbReference type="EMBL" id="KRK74906.1"/>
    </source>
</evidence>
<dbReference type="Proteomes" id="UP000051162">
    <property type="component" value="Unassembled WGS sequence"/>
</dbReference>
<dbReference type="InterPro" id="IPR032675">
    <property type="entry name" value="LRR_dom_sf"/>
</dbReference>
<feature type="compositionally biased region" description="Pro residues" evidence="2">
    <location>
        <begin position="1089"/>
        <end position="1098"/>
    </location>
</feature>
<feature type="domain" description="MucBP" evidence="4">
    <location>
        <begin position="991"/>
        <end position="1055"/>
    </location>
</feature>
<dbReference type="STRING" id="1423773.FD30_GL002079"/>
<evidence type="ECO:0000256" key="3">
    <source>
        <dbReference type="SAM" id="Phobius"/>
    </source>
</evidence>
<dbReference type="NCBIfam" id="TIGR01167">
    <property type="entry name" value="LPXTG_anchor"/>
    <property type="match status" value="1"/>
</dbReference>
<dbReference type="PATRIC" id="fig|1423773.3.peg.2134"/>
<keyword evidence="3" id="KW-0472">Membrane</keyword>
<dbReference type="GeneID" id="84783708"/>
<keyword evidence="3" id="KW-0812">Transmembrane</keyword>
<feature type="domain" description="MucBP" evidence="4">
    <location>
        <begin position="545"/>
        <end position="594"/>
    </location>
</feature>
<dbReference type="Pfam" id="PF06458">
    <property type="entry name" value="MucBP"/>
    <property type="match status" value="7"/>
</dbReference>
<dbReference type="Gene3D" id="3.10.20.320">
    <property type="entry name" value="Putative peptidoglycan bound protein (lpxtg motif)"/>
    <property type="match status" value="5"/>
</dbReference>
<organism evidence="5 6">
    <name type="scientific">Levilactobacillus namurensis DSM 19117</name>
    <dbReference type="NCBI Taxonomy" id="1423773"/>
    <lineage>
        <taxon>Bacteria</taxon>
        <taxon>Bacillati</taxon>
        <taxon>Bacillota</taxon>
        <taxon>Bacilli</taxon>
        <taxon>Lactobacillales</taxon>
        <taxon>Lactobacillaceae</taxon>
        <taxon>Levilactobacillus</taxon>
    </lineage>
</organism>
<dbReference type="InterPro" id="IPR009459">
    <property type="entry name" value="MucBP_dom"/>
</dbReference>
<feature type="domain" description="MucBP" evidence="4">
    <location>
        <begin position="846"/>
        <end position="900"/>
    </location>
</feature>
<evidence type="ECO:0000313" key="6">
    <source>
        <dbReference type="Proteomes" id="UP000051162"/>
    </source>
</evidence>
<dbReference type="AlphaFoldDB" id="A0A0R1K4D4"/>
<accession>A0A0R1K4D4</accession>
<evidence type="ECO:0000256" key="1">
    <source>
        <dbReference type="ARBA" id="ARBA00022737"/>
    </source>
</evidence>
<reference evidence="5 6" key="1">
    <citation type="journal article" date="2015" name="Genome Announc.">
        <title>Expanding the biotechnology potential of lactobacilli through comparative genomics of 213 strains and associated genera.</title>
        <authorList>
            <person name="Sun Z."/>
            <person name="Harris H.M."/>
            <person name="McCann A."/>
            <person name="Guo C."/>
            <person name="Argimon S."/>
            <person name="Zhang W."/>
            <person name="Yang X."/>
            <person name="Jeffery I.B."/>
            <person name="Cooney J.C."/>
            <person name="Kagawa T.F."/>
            <person name="Liu W."/>
            <person name="Song Y."/>
            <person name="Salvetti E."/>
            <person name="Wrobel A."/>
            <person name="Rasinkangas P."/>
            <person name="Parkhill J."/>
            <person name="Rea M.C."/>
            <person name="O'Sullivan O."/>
            <person name="Ritari J."/>
            <person name="Douillard F.P."/>
            <person name="Paul Ross R."/>
            <person name="Yang R."/>
            <person name="Briner A.E."/>
            <person name="Felis G.E."/>
            <person name="de Vos W.M."/>
            <person name="Barrangou R."/>
            <person name="Klaenhammer T.R."/>
            <person name="Caufield P.W."/>
            <person name="Cui Y."/>
            <person name="Zhang H."/>
            <person name="O'Toole P.W."/>
        </authorList>
    </citation>
    <scope>NUCLEOTIDE SEQUENCE [LARGE SCALE GENOMIC DNA]</scope>
    <source>
        <strain evidence="5 6">DSM 19117</strain>
    </source>
</reference>
<feature type="region of interest" description="Disordered" evidence="2">
    <location>
        <begin position="41"/>
        <end position="153"/>
    </location>
</feature>
<feature type="domain" description="MucBP" evidence="4">
    <location>
        <begin position="771"/>
        <end position="825"/>
    </location>
</feature>
<feature type="compositionally biased region" description="Polar residues" evidence="2">
    <location>
        <begin position="1159"/>
        <end position="1180"/>
    </location>
</feature>
<dbReference type="EMBL" id="AZDT01000042">
    <property type="protein sequence ID" value="KRK74906.1"/>
    <property type="molecule type" value="Genomic_DNA"/>
</dbReference>
<sequence>MTRLKQPNMVHQTLGKTWTATGIVAGTLLLGSLGTVTARADQTSETAESSAATTQTAPKAATESSTVTLKAGDTATEDESSQPADESSQAGTSSESSTNQPATTGQKDDVAPAKTESTTTVPQSNDETTPAPKEDQPAIGDTDQPAGDLTDQSNATVTPTVLKAKQVLADTVPTSIDQWMPDKNLQQLVLKTLNTKNKLGLTSVSEITPDMMKQLTSLVADSSLEQTDEAYYNVVTGIKSLQGLEYAPNLTNLTITPNSTASEIWKKDDTYRGALTDISALANSKKLSFLTISKNQVSDISALKDVAQAVNDAGGFSVWSMSYNQIFDVRPLMVKNKNDMFMVNVVNQELVLPEVTLNPDTKSYVTTSPFYSNLFITNALSSNNKDISSVTENQGSTGIASDEFRMISWDVSSGPTTGQLIYKMSQDNGIQSEDPAEPFNWTATVTIPYKLVAGVGASAVNFKLIDGVTLAPDVTINGATGTDFDALKMSNVQQTIAELAKKGFTLVRASTLSSPSDAASVAGTQGTFGTDAGRVFLEFGFKQVIHLVDQAGNALQPAADQIGGRGDTWTYQVPTIDGYTYDRTQGATATGDAQTGYTLAGTLDQENADIYVYFKAATIQQVVNFIGDDGTVLHPAGTVSGAVGSTQTLQLPTIADYVVDHSDAGTVANGQLEVTLTDANTPINVYFKQAVYQHLVHFIDADGNELAPAQTVAGTKDSQQTLTLPTIDDYVADSEKTTAGTLTDGQLTLTITNDESPINVYFKQAVYQHLVHFIDADGNELAPAQTVAGTKDSQQTLTLPTIDDYVADSEKTTAGTLADGQLTLTIANDESPINVYFKQAVYQHLVHFIDADGNELAPAQTVTGTKDSQQVLDLPNIDDYQVDPEKTTAGTLTDGQLTLTIANDESPINVYFTPVIYQQLIHFVDPDGQTLAPDVTVNGTTGTLRNIDLPTLAGFELDHATSGTVAGQQLIVKLAKGTAPINVYFKVVNGQVIVHYQDLQGNDLADPVTLTGQVTTDYTSEPLATVPGDYQLVSTPFNAQGTYTKEDQNVVYLYRKIQTGGGGDHGNPDQPDQPETPDVPETPEVPEQPGVPEPPVTPEQPAQEAGDGAQLAEAPTLTDQVAPEKVATLVRQGGDAATIDPAAMQATTEHSAQPLATKGTVTASQPDQATTTTQLPQTNDRQQSWLQVIGATLLGSLTAVTGWIFSRQRH</sequence>
<evidence type="ECO:0000256" key="2">
    <source>
        <dbReference type="SAM" id="MobiDB-lite"/>
    </source>
</evidence>
<gene>
    <name evidence="5" type="ORF">FD30_GL002079</name>
</gene>
<feature type="region of interest" description="Disordered" evidence="2">
    <location>
        <begin position="1145"/>
        <end position="1180"/>
    </location>
</feature>
<name>A0A0R1K4D4_9LACO</name>
<dbReference type="Gene3D" id="3.80.10.10">
    <property type="entry name" value="Ribonuclease Inhibitor"/>
    <property type="match status" value="1"/>
</dbReference>
<feature type="compositionally biased region" description="Low complexity" evidence="2">
    <location>
        <begin position="41"/>
        <end position="62"/>
    </location>
</feature>
<feature type="compositionally biased region" description="Polar residues" evidence="2">
    <location>
        <begin position="115"/>
        <end position="128"/>
    </location>
</feature>
<proteinExistence type="predicted"/>
<dbReference type="RefSeq" id="WP_056944389.1">
    <property type="nucleotide sequence ID" value="NZ_AZDT01000042.1"/>
</dbReference>
<feature type="transmembrane region" description="Helical" evidence="3">
    <location>
        <begin position="1185"/>
        <end position="1205"/>
    </location>
</feature>
<feature type="domain" description="MucBP" evidence="4">
    <location>
        <begin position="623"/>
        <end position="676"/>
    </location>
</feature>
<feature type="compositionally biased region" description="Low complexity" evidence="2">
    <location>
        <begin position="86"/>
        <end position="98"/>
    </location>
</feature>
<keyword evidence="3" id="KW-1133">Transmembrane helix</keyword>